<feature type="transmembrane region" description="Helical" evidence="1">
    <location>
        <begin position="7"/>
        <end position="31"/>
    </location>
</feature>
<dbReference type="RefSeq" id="XP_024767939.1">
    <property type="nucleotide sequence ID" value="XM_024914362.1"/>
</dbReference>
<dbReference type="EMBL" id="KZ679701">
    <property type="protein sequence ID" value="PTB48262.1"/>
    <property type="molecule type" value="Genomic_DNA"/>
</dbReference>
<dbReference type="GeneID" id="36622928"/>
<organism evidence="2 3">
    <name type="scientific">Trichoderma harzianum CBS 226.95</name>
    <dbReference type="NCBI Taxonomy" id="983964"/>
    <lineage>
        <taxon>Eukaryota</taxon>
        <taxon>Fungi</taxon>
        <taxon>Dikarya</taxon>
        <taxon>Ascomycota</taxon>
        <taxon>Pezizomycotina</taxon>
        <taxon>Sordariomycetes</taxon>
        <taxon>Hypocreomycetidae</taxon>
        <taxon>Hypocreales</taxon>
        <taxon>Hypocreaceae</taxon>
        <taxon>Trichoderma</taxon>
    </lineage>
</organism>
<gene>
    <name evidence="2" type="ORF">M431DRAFT_331181</name>
</gene>
<name>A0A2T3ZTY3_TRIHA</name>
<dbReference type="AlphaFoldDB" id="A0A2T3ZTY3"/>
<keyword evidence="3" id="KW-1185">Reference proteome</keyword>
<sequence>MSSPAACFLLSFSSPEAFFFILSVCVCFPFTQNLPLKTCFVYVSFPCPPLFTIYFFRVFVFLSFLLSRQLVKSVEIFLCLSSSVLLGPLFFSLPPADDSALLPPPPSSYKDQTLTVDRTAGHFGQDREDLLRPVISTF</sequence>
<feature type="transmembrane region" description="Helical" evidence="1">
    <location>
        <begin position="74"/>
        <end position="93"/>
    </location>
</feature>
<keyword evidence="1" id="KW-0812">Transmembrane</keyword>
<evidence type="ECO:0000313" key="3">
    <source>
        <dbReference type="Proteomes" id="UP000241690"/>
    </source>
</evidence>
<evidence type="ECO:0000313" key="2">
    <source>
        <dbReference type="EMBL" id="PTB48262.1"/>
    </source>
</evidence>
<keyword evidence="1" id="KW-1133">Transmembrane helix</keyword>
<dbReference type="Proteomes" id="UP000241690">
    <property type="component" value="Unassembled WGS sequence"/>
</dbReference>
<reference evidence="2 3" key="1">
    <citation type="submission" date="2016-07" db="EMBL/GenBank/DDBJ databases">
        <title>Multiple horizontal gene transfer events from other fungi enriched the ability of initially mycotrophic Trichoderma (Ascomycota) to feed on dead plant biomass.</title>
        <authorList>
            <consortium name="DOE Joint Genome Institute"/>
            <person name="Aerts A."/>
            <person name="Atanasova L."/>
            <person name="Chenthamara K."/>
            <person name="Zhang J."/>
            <person name="Grujic M."/>
            <person name="Henrissat B."/>
            <person name="Kuo A."/>
            <person name="Salamov A."/>
            <person name="Lipzen A."/>
            <person name="Labutti K."/>
            <person name="Barry K."/>
            <person name="Miao Y."/>
            <person name="Rahimi M.J."/>
            <person name="Shen Q."/>
            <person name="Grigoriev I.V."/>
            <person name="Kubicek C.P."/>
            <person name="Druzhinina I.S."/>
        </authorList>
    </citation>
    <scope>NUCLEOTIDE SEQUENCE [LARGE SCALE GENOMIC DNA]</scope>
    <source>
        <strain evidence="2 3">CBS 226.95</strain>
    </source>
</reference>
<evidence type="ECO:0000256" key="1">
    <source>
        <dbReference type="SAM" id="Phobius"/>
    </source>
</evidence>
<accession>A0A2T3ZTY3</accession>
<keyword evidence="1" id="KW-0472">Membrane</keyword>
<proteinExistence type="predicted"/>
<protein>
    <submittedName>
        <fullName evidence="2">Uncharacterized protein</fullName>
    </submittedName>
</protein>